<dbReference type="eggNOG" id="ENOG502QTT5">
    <property type="taxonomic scope" value="Eukaryota"/>
</dbReference>
<dbReference type="EMBL" id="ABDG02000015">
    <property type="protein sequence ID" value="EHK49967.1"/>
    <property type="molecule type" value="Genomic_DNA"/>
</dbReference>
<gene>
    <name evidence="2" type="ORF">TRIATDRAFT_280478</name>
</gene>
<protein>
    <submittedName>
        <fullName evidence="2">Uncharacterized protein</fullName>
    </submittedName>
</protein>
<feature type="region of interest" description="Disordered" evidence="1">
    <location>
        <begin position="197"/>
        <end position="216"/>
    </location>
</feature>
<proteinExistence type="predicted"/>
<dbReference type="OrthoDB" id="6423603at2759"/>
<sequence length="338" mass="38232">MARGRSVPARASPKESPPRSDNGYDNSKSITAAIIPSPSISPIPSNGSIITARPNSKLLRNADALARMTIELNVRAMATQTARLEKNLSVLMLRTKEDKEFRNTHDARVQSLVQEIQAVKQRMEEIQGPEWNSKSNNDLEQCKKDMHEIIGELKKEMKEEMSDLKGRVGNISSTLGKLPTVAEAEALISHTRVTRSALKRKMQAKPDAEKSRSVPKEAYRCVTKAAKTIKQRIEDAISSTRRWNRDHKSTKLIDAAFIANYLKQQSKRDPQMAVYIQKAIQRHVYHSGRPRSKTRPRNLEQFCQTLVWEDVLDTVKDVLVDNRVQTAKALARELIALF</sequence>
<dbReference type="HOGENOM" id="CLU_050889_0_0_1"/>
<organism evidence="2 3">
    <name type="scientific">Hypocrea atroviridis (strain ATCC 20476 / IMI 206040)</name>
    <name type="common">Trichoderma atroviride</name>
    <dbReference type="NCBI Taxonomy" id="452589"/>
    <lineage>
        <taxon>Eukaryota</taxon>
        <taxon>Fungi</taxon>
        <taxon>Dikarya</taxon>
        <taxon>Ascomycota</taxon>
        <taxon>Pezizomycotina</taxon>
        <taxon>Sordariomycetes</taxon>
        <taxon>Hypocreomycetidae</taxon>
        <taxon>Hypocreales</taxon>
        <taxon>Hypocreaceae</taxon>
        <taxon>Trichoderma</taxon>
    </lineage>
</organism>
<accession>G9NH72</accession>
<feature type="compositionally biased region" description="Basic and acidic residues" evidence="1">
    <location>
        <begin position="204"/>
        <end position="216"/>
    </location>
</feature>
<dbReference type="AlphaFoldDB" id="G9NH72"/>
<dbReference type="STRING" id="452589.G9NH72"/>
<feature type="region of interest" description="Disordered" evidence="1">
    <location>
        <begin position="1"/>
        <end position="28"/>
    </location>
</feature>
<reference evidence="2 3" key="1">
    <citation type="journal article" date="2011" name="Genome Biol.">
        <title>Comparative genome sequence analysis underscores mycoparasitism as the ancestral life style of Trichoderma.</title>
        <authorList>
            <person name="Kubicek C.P."/>
            <person name="Herrera-Estrella A."/>
            <person name="Seidl-Seiboth V."/>
            <person name="Martinez D.A."/>
            <person name="Druzhinina I.S."/>
            <person name="Thon M."/>
            <person name="Zeilinger S."/>
            <person name="Casas-Flores S."/>
            <person name="Horwitz B.A."/>
            <person name="Mukherjee P.K."/>
            <person name="Mukherjee M."/>
            <person name="Kredics L."/>
            <person name="Alcaraz L.D."/>
            <person name="Aerts A."/>
            <person name="Antal Z."/>
            <person name="Atanasova L."/>
            <person name="Cervantes-Badillo M.G."/>
            <person name="Challacombe J."/>
            <person name="Chertkov O."/>
            <person name="McCluskey K."/>
            <person name="Coulpier F."/>
            <person name="Deshpande N."/>
            <person name="von Doehren H."/>
            <person name="Ebbole D.J."/>
            <person name="Esquivel-Naranjo E.U."/>
            <person name="Fekete E."/>
            <person name="Flipphi M."/>
            <person name="Glaser F."/>
            <person name="Gomez-Rodriguez E.Y."/>
            <person name="Gruber S."/>
            <person name="Han C."/>
            <person name="Henrissat B."/>
            <person name="Hermosa R."/>
            <person name="Hernandez-Onate M."/>
            <person name="Karaffa L."/>
            <person name="Kosti I."/>
            <person name="Le Crom S."/>
            <person name="Lindquist E."/>
            <person name="Lucas S."/>
            <person name="Luebeck M."/>
            <person name="Luebeck P.S."/>
            <person name="Margeot A."/>
            <person name="Metz B."/>
            <person name="Misra M."/>
            <person name="Nevalainen H."/>
            <person name="Omann M."/>
            <person name="Packer N."/>
            <person name="Perrone G."/>
            <person name="Uresti-Rivera E.E."/>
            <person name="Salamov A."/>
            <person name="Schmoll M."/>
            <person name="Seiboth B."/>
            <person name="Shapiro H."/>
            <person name="Sukno S."/>
            <person name="Tamayo-Ramos J.A."/>
            <person name="Tisch D."/>
            <person name="Wiest A."/>
            <person name="Wilkinson H.H."/>
            <person name="Zhang M."/>
            <person name="Coutinho P.M."/>
            <person name="Kenerley C.M."/>
            <person name="Monte E."/>
            <person name="Baker S.E."/>
            <person name="Grigoriev I.V."/>
        </authorList>
    </citation>
    <scope>NUCLEOTIDE SEQUENCE [LARGE SCALE GENOMIC DNA]</scope>
    <source>
        <strain evidence="3">ATCC 20476 / IMI 206040</strain>
    </source>
</reference>
<keyword evidence="3" id="KW-1185">Reference proteome</keyword>
<dbReference type="OMA" id="HALWADI"/>
<evidence type="ECO:0000313" key="3">
    <source>
        <dbReference type="Proteomes" id="UP000005426"/>
    </source>
</evidence>
<dbReference type="Proteomes" id="UP000005426">
    <property type="component" value="Unassembled WGS sequence"/>
</dbReference>
<comment type="caution">
    <text evidence="2">The sequence shown here is derived from an EMBL/GenBank/DDBJ whole genome shotgun (WGS) entry which is preliminary data.</text>
</comment>
<name>G9NH72_HYPAI</name>
<evidence type="ECO:0000256" key="1">
    <source>
        <dbReference type="SAM" id="MobiDB-lite"/>
    </source>
</evidence>
<evidence type="ECO:0000313" key="2">
    <source>
        <dbReference type="EMBL" id="EHK49967.1"/>
    </source>
</evidence>